<evidence type="ECO:0000256" key="2">
    <source>
        <dbReference type="ARBA" id="ARBA00022786"/>
    </source>
</evidence>
<dbReference type="CDD" id="cd18322">
    <property type="entry name" value="BTB_POZ_SKP1"/>
    <property type="match status" value="1"/>
</dbReference>
<dbReference type="Pfam" id="PF03931">
    <property type="entry name" value="Skp1_POZ"/>
    <property type="match status" value="1"/>
</dbReference>
<dbReference type="OrthoDB" id="6423905at2759"/>
<reference evidence="6 7" key="1">
    <citation type="journal article" date="2019" name="Sci. Rep.">
        <title>Orb-weaving spider Araneus ventricosus genome elucidates the spidroin gene catalogue.</title>
        <authorList>
            <person name="Kono N."/>
            <person name="Nakamura H."/>
            <person name="Ohtoshi R."/>
            <person name="Moran D.A.P."/>
            <person name="Shinohara A."/>
            <person name="Yoshida Y."/>
            <person name="Fujiwara M."/>
            <person name="Mori M."/>
            <person name="Tomita M."/>
            <person name="Arakawa K."/>
        </authorList>
    </citation>
    <scope>NUCLEOTIDE SEQUENCE [LARGE SCALE GENOMIC DNA]</scope>
</reference>
<comment type="similarity">
    <text evidence="1 3">Belongs to the SKP1 family.</text>
</comment>
<dbReference type="EMBL" id="BGPR01003342">
    <property type="protein sequence ID" value="GBM86826.1"/>
    <property type="molecule type" value="Genomic_DNA"/>
</dbReference>
<evidence type="ECO:0000313" key="7">
    <source>
        <dbReference type="Proteomes" id="UP000499080"/>
    </source>
</evidence>
<dbReference type="InterPro" id="IPR036296">
    <property type="entry name" value="SKP1-like_dim_sf"/>
</dbReference>
<accession>A0A4Y2JC80</accession>
<dbReference type="SMART" id="SM00512">
    <property type="entry name" value="Skp1"/>
    <property type="match status" value="1"/>
</dbReference>
<dbReference type="InterPro" id="IPR011333">
    <property type="entry name" value="SKP1/BTB/POZ_sf"/>
</dbReference>
<evidence type="ECO:0000313" key="6">
    <source>
        <dbReference type="EMBL" id="GBM86826.1"/>
    </source>
</evidence>
<dbReference type="InterPro" id="IPR016897">
    <property type="entry name" value="SKP1"/>
</dbReference>
<keyword evidence="6" id="KW-0418">Kinase</keyword>
<protein>
    <submittedName>
        <fullName evidence="6">S-phase kinase-associated protein 1</fullName>
    </submittedName>
</protein>
<dbReference type="SUPFAM" id="SSF81382">
    <property type="entry name" value="Skp1 dimerisation domain-like"/>
    <property type="match status" value="1"/>
</dbReference>
<dbReference type="UniPathway" id="UPA00143"/>
<gene>
    <name evidence="6" type="primary">skp1_4</name>
    <name evidence="6" type="ORF">AVEN_213776_1</name>
</gene>
<keyword evidence="6" id="KW-0808">Transferase</keyword>
<comment type="caution">
    <text evidence="6">The sequence shown here is derived from an EMBL/GenBank/DDBJ whole genome shotgun (WGS) entry which is preliminary data.</text>
</comment>
<dbReference type="Pfam" id="PF01466">
    <property type="entry name" value="Skp1"/>
    <property type="match status" value="1"/>
</dbReference>
<dbReference type="FunFam" id="3.30.710.10:FF:000018">
    <property type="entry name" value="S-phase kinase-associated protein 1"/>
    <property type="match status" value="1"/>
</dbReference>
<dbReference type="Proteomes" id="UP000499080">
    <property type="component" value="Unassembled WGS sequence"/>
</dbReference>
<keyword evidence="2 3" id="KW-0833">Ubl conjugation pathway</keyword>
<feature type="domain" description="SKP1 component dimerisation" evidence="4">
    <location>
        <begin position="112"/>
        <end position="158"/>
    </location>
</feature>
<evidence type="ECO:0000256" key="1">
    <source>
        <dbReference type="ARBA" id="ARBA00009993"/>
    </source>
</evidence>
<dbReference type="SUPFAM" id="SSF54695">
    <property type="entry name" value="POZ domain"/>
    <property type="match status" value="1"/>
</dbReference>
<dbReference type="Gene3D" id="3.30.710.10">
    <property type="entry name" value="Potassium Channel Kv1.1, Chain A"/>
    <property type="match status" value="1"/>
</dbReference>
<dbReference type="GO" id="GO:0016301">
    <property type="term" value="F:kinase activity"/>
    <property type="evidence" value="ECO:0007669"/>
    <property type="project" value="UniProtKB-KW"/>
</dbReference>
<evidence type="ECO:0000256" key="3">
    <source>
        <dbReference type="PIRNR" id="PIRNR028729"/>
    </source>
</evidence>
<organism evidence="6 7">
    <name type="scientific">Araneus ventricosus</name>
    <name type="common">Orbweaver spider</name>
    <name type="synonym">Epeira ventricosa</name>
    <dbReference type="NCBI Taxonomy" id="182803"/>
    <lineage>
        <taxon>Eukaryota</taxon>
        <taxon>Metazoa</taxon>
        <taxon>Ecdysozoa</taxon>
        <taxon>Arthropoda</taxon>
        <taxon>Chelicerata</taxon>
        <taxon>Arachnida</taxon>
        <taxon>Araneae</taxon>
        <taxon>Araneomorphae</taxon>
        <taxon>Entelegynae</taxon>
        <taxon>Araneoidea</taxon>
        <taxon>Araneidae</taxon>
        <taxon>Araneus</taxon>
    </lineage>
</organism>
<dbReference type="InterPro" id="IPR016072">
    <property type="entry name" value="Skp1_comp_dimer"/>
</dbReference>
<dbReference type="PANTHER" id="PTHR11165">
    <property type="entry name" value="SKP1"/>
    <property type="match status" value="1"/>
</dbReference>
<dbReference type="InterPro" id="IPR016073">
    <property type="entry name" value="Skp1_comp_POZ"/>
</dbReference>
<proteinExistence type="inferred from homology"/>
<keyword evidence="7" id="KW-1185">Reference proteome</keyword>
<comment type="pathway">
    <text evidence="3">Protein modification; protein ubiquitination.</text>
</comment>
<evidence type="ECO:0000259" key="5">
    <source>
        <dbReference type="Pfam" id="PF03931"/>
    </source>
</evidence>
<dbReference type="GO" id="GO:0016567">
    <property type="term" value="P:protein ubiquitination"/>
    <property type="evidence" value="ECO:0007669"/>
    <property type="project" value="UniProtKB-UniPathway"/>
</dbReference>
<dbReference type="InterPro" id="IPR001232">
    <property type="entry name" value="SKP1-like"/>
</dbReference>
<sequence>MPSLKLQSSDGEIFDVDVEIAKASGTIKAMLEDLGMPDVDQEVMSLPNVNSAILKKIIRWATYHRDDPTPQEDDDSEDKRNVKISSWDTHFLKVDQATLYELIVAANYLDVKGLLDVACKTVANMVEGKTTKEIRQMFNIKNDLTPAEEEQLRKENEWWG</sequence>
<name>A0A4Y2JC80_ARAVE</name>
<dbReference type="GO" id="GO:0006511">
    <property type="term" value="P:ubiquitin-dependent protein catabolic process"/>
    <property type="evidence" value="ECO:0007669"/>
    <property type="project" value="InterPro"/>
</dbReference>
<dbReference type="PIRSF" id="PIRSF028729">
    <property type="entry name" value="E3_ubiquit_lig_SCF_Skp"/>
    <property type="match status" value="1"/>
</dbReference>
<dbReference type="AlphaFoldDB" id="A0A4Y2JC80"/>
<evidence type="ECO:0000259" key="4">
    <source>
        <dbReference type="Pfam" id="PF01466"/>
    </source>
</evidence>
<feature type="domain" description="SKP1 component POZ" evidence="5">
    <location>
        <begin position="2"/>
        <end position="66"/>
    </location>
</feature>